<reference evidence="3" key="1">
    <citation type="submission" date="2021-12" db="EMBL/GenBank/DDBJ databases">
        <authorList>
            <person name="Li Y."/>
        </authorList>
    </citation>
    <scope>NUCLEOTIDE SEQUENCE</scope>
    <source>
        <strain evidence="3">DKSPLA3</strain>
    </source>
</reference>
<gene>
    <name evidence="3" type="ORF">LRX75_08130</name>
</gene>
<dbReference type="Pfam" id="PF25455">
    <property type="entry name" value="Beta-barrel_CAF17_C"/>
    <property type="match status" value="1"/>
</dbReference>
<accession>A0A9X1NSQ9</accession>
<evidence type="ECO:0000256" key="1">
    <source>
        <dbReference type="ARBA" id="ARBA00022946"/>
    </source>
</evidence>
<dbReference type="RefSeq" id="WP_231813361.1">
    <property type="nucleotide sequence ID" value="NZ_JAJOZR010000004.1"/>
</dbReference>
<feature type="domain" description="CAF17 C-terminal" evidence="2">
    <location>
        <begin position="195"/>
        <end position="266"/>
    </location>
</feature>
<organism evidence="3 4">
    <name type="scientific">Rhizobium quercicola</name>
    <dbReference type="NCBI Taxonomy" id="2901226"/>
    <lineage>
        <taxon>Bacteria</taxon>
        <taxon>Pseudomonadati</taxon>
        <taxon>Pseudomonadota</taxon>
        <taxon>Alphaproteobacteria</taxon>
        <taxon>Hyphomicrobiales</taxon>
        <taxon>Rhizobiaceae</taxon>
        <taxon>Rhizobium/Agrobacterium group</taxon>
        <taxon>Rhizobium</taxon>
    </lineage>
</organism>
<keyword evidence="4" id="KW-1185">Reference proteome</keyword>
<proteinExistence type="predicted"/>
<evidence type="ECO:0000313" key="4">
    <source>
        <dbReference type="Proteomes" id="UP001139089"/>
    </source>
</evidence>
<dbReference type="InterPro" id="IPR027266">
    <property type="entry name" value="TrmE/GcvT-like"/>
</dbReference>
<dbReference type="InterPro" id="IPR057460">
    <property type="entry name" value="CAF17_C"/>
</dbReference>
<keyword evidence="1" id="KW-0809">Transit peptide</keyword>
<dbReference type="Proteomes" id="UP001139089">
    <property type="component" value="Unassembled WGS sequence"/>
</dbReference>
<dbReference type="EMBL" id="JAJOZR010000004">
    <property type="protein sequence ID" value="MCD7109009.1"/>
    <property type="molecule type" value="Genomic_DNA"/>
</dbReference>
<dbReference type="InterPro" id="IPR045179">
    <property type="entry name" value="YgfZ/GcvT"/>
</dbReference>
<dbReference type="SUPFAM" id="SSF103025">
    <property type="entry name" value="Folate-binding domain"/>
    <property type="match status" value="1"/>
</dbReference>
<dbReference type="GO" id="GO:0016226">
    <property type="term" value="P:iron-sulfur cluster assembly"/>
    <property type="evidence" value="ECO:0007669"/>
    <property type="project" value="TreeGrafter"/>
</dbReference>
<dbReference type="PANTHER" id="PTHR22602:SF0">
    <property type="entry name" value="TRANSFERASE CAF17, MITOCHONDRIAL-RELATED"/>
    <property type="match status" value="1"/>
</dbReference>
<protein>
    <submittedName>
        <fullName evidence="3">Folate-binding protein YgfZ</fullName>
    </submittedName>
</protein>
<dbReference type="AlphaFoldDB" id="A0A9X1NSQ9"/>
<dbReference type="InterPro" id="IPR017703">
    <property type="entry name" value="YgfZ/GCV_T_CS"/>
</dbReference>
<dbReference type="Gene3D" id="3.30.1360.120">
    <property type="entry name" value="Probable tRNA modification gtpase trme, domain 1"/>
    <property type="match status" value="2"/>
</dbReference>
<comment type="caution">
    <text evidence="3">The sequence shown here is derived from an EMBL/GenBank/DDBJ whole genome shotgun (WGS) entry which is preliminary data.</text>
</comment>
<sequence length="286" mass="29587">MSLFAVPDRALVTVSGETAVEFLQALITTDVVQLAADEVRPGALLTPQGKILFDFLVSRTTTGVRIETSAEQAPALLKRLTLYKLRAPITLALDTETAVAVSFDAVEGALLDVRFATSGSRAYRVYGIAGIADTEGRVDAARIAAGIAVSGADYALQDAFPHDILLDRNGGLSFRKGCYVGQEVVSRMQHRGTARRRVVTVEGASDLPASGTAITAGGKPIGTLGSVAGRSGLAIVRTDKVGDALASGTDILADDVTLTLALPAWTGLAFPVPSPDVAPEPSEAGA</sequence>
<dbReference type="PANTHER" id="PTHR22602">
    <property type="entry name" value="TRANSFERASE CAF17, MITOCHONDRIAL-RELATED"/>
    <property type="match status" value="1"/>
</dbReference>
<evidence type="ECO:0000313" key="3">
    <source>
        <dbReference type="EMBL" id="MCD7109009.1"/>
    </source>
</evidence>
<evidence type="ECO:0000259" key="2">
    <source>
        <dbReference type="Pfam" id="PF25455"/>
    </source>
</evidence>
<dbReference type="NCBIfam" id="TIGR03317">
    <property type="entry name" value="ygfZ_signature"/>
    <property type="match status" value="1"/>
</dbReference>
<name>A0A9X1NSQ9_9HYPH</name>